<dbReference type="GO" id="GO:0022857">
    <property type="term" value="F:transmembrane transporter activity"/>
    <property type="evidence" value="ECO:0007669"/>
    <property type="project" value="InterPro"/>
</dbReference>
<gene>
    <name evidence="3" type="primary">choX</name>
    <name evidence="3" type="ORF">H4P12_03445</name>
</gene>
<dbReference type="Gene3D" id="3.40.190.100">
    <property type="entry name" value="Glycine betaine-binding periplasmic protein, domain 2"/>
    <property type="match status" value="1"/>
</dbReference>
<dbReference type="Gene3D" id="3.40.190.10">
    <property type="entry name" value="Periplasmic binding protein-like II"/>
    <property type="match status" value="1"/>
</dbReference>
<evidence type="ECO:0000256" key="1">
    <source>
        <dbReference type="SAM" id="SignalP"/>
    </source>
</evidence>
<dbReference type="SUPFAM" id="SSF53850">
    <property type="entry name" value="Periplasmic binding protein-like II"/>
    <property type="match status" value="1"/>
</dbReference>
<name>A0A926JBF2_9RHOB</name>
<accession>A0A926JBF2</accession>
<organism evidence="3 4">
    <name type="scientific">Paracoccus amoyensis</name>
    <dbReference type="NCBI Taxonomy" id="2760093"/>
    <lineage>
        <taxon>Bacteria</taxon>
        <taxon>Pseudomonadati</taxon>
        <taxon>Pseudomonadota</taxon>
        <taxon>Alphaproteobacteria</taxon>
        <taxon>Rhodobacterales</taxon>
        <taxon>Paracoccaceae</taxon>
        <taxon>Paracoccus</taxon>
    </lineage>
</organism>
<dbReference type="InterPro" id="IPR007210">
    <property type="entry name" value="ABC_Gly_betaine_transp_sub-bd"/>
</dbReference>
<feature type="chain" id="PRO_5037150691" evidence="1">
    <location>
        <begin position="21"/>
        <end position="312"/>
    </location>
</feature>
<dbReference type="AlphaFoldDB" id="A0A926JBF2"/>
<dbReference type="GO" id="GO:0033265">
    <property type="term" value="F:choline binding"/>
    <property type="evidence" value="ECO:0007669"/>
    <property type="project" value="InterPro"/>
</dbReference>
<reference evidence="3" key="1">
    <citation type="submission" date="2020-08" db="EMBL/GenBank/DDBJ databases">
        <title>Paracoccus amoyensis sp. nov., isolated from the surface seawater at coast of Xiamen, Fujian.</title>
        <authorList>
            <person name="Lyu L."/>
        </authorList>
    </citation>
    <scope>NUCLEOTIDE SEQUENCE</scope>
    <source>
        <strain evidence="3">11-3</strain>
    </source>
</reference>
<dbReference type="EMBL" id="JACOQL010000001">
    <property type="protein sequence ID" value="MBC9245785.1"/>
    <property type="molecule type" value="Genomic_DNA"/>
</dbReference>
<feature type="signal peptide" evidence="1">
    <location>
        <begin position="1"/>
        <end position="20"/>
    </location>
</feature>
<feature type="domain" description="ABC-type glycine betaine transport system substrate-binding" evidence="2">
    <location>
        <begin position="33"/>
        <end position="282"/>
    </location>
</feature>
<proteinExistence type="predicted"/>
<sequence length="312" mass="33464">MKRIIAAGIFASLAATQASAQEDPATCQAPSFSDVGWTDITATTAVATTLLEALGYEPDVSVLSVAVTFESLKSGDTDIFLGNWMPVQEQNQKPLVEAGQIEVVQTNLTGAKIGFAVPKKSFDAGLKTYSDIAAFKDQLGSQIYGIESGSGANATILEMIEGDKFGLSGFELVESSEQGMLAQVQRTIQSEGDIVFFGWRPHPMNVRYEIEYLTDGDDVFGPDDGGAQVLTNTRVGFSKDCPNLGKFLKNLIFTVEAEDVMMTYILDEAMAPDEAAERWLKENPAALDAWLADVTTLEGQPALPAAKEALGL</sequence>
<protein>
    <submittedName>
        <fullName evidence="3">Choline ABC transporter substrate-binding protein</fullName>
    </submittedName>
</protein>
<dbReference type="CDD" id="cd13640">
    <property type="entry name" value="PBP2_ChoX"/>
    <property type="match status" value="1"/>
</dbReference>
<dbReference type="GO" id="GO:0043190">
    <property type="term" value="C:ATP-binding cassette (ABC) transporter complex"/>
    <property type="evidence" value="ECO:0007669"/>
    <property type="project" value="InterPro"/>
</dbReference>
<dbReference type="InterPro" id="IPR017783">
    <property type="entry name" value="ABC_choline_sub-bd"/>
</dbReference>
<keyword evidence="4" id="KW-1185">Reference proteome</keyword>
<dbReference type="GO" id="GO:0015871">
    <property type="term" value="P:choline transport"/>
    <property type="evidence" value="ECO:0007669"/>
    <property type="project" value="InterPro"/>
</dbReference>
<dbReference type="Pfam" id="PF04069">
    <property type="entry name" value="OpuAC"/>
    <property type="match status" value="1"/>
</dbReference>
<comment type="caution">
    <text evidence="3">The sequence shown here is derived from an EMBL/GenBank/DDBJ whole genome shotgun (WGS) entry which is preliminary data.</text>
</comment>
<evidence type="ECO:0000313" key="3">
    <source>
        <dbReference type="EMBL" id="MBC9245785.1"/>
    </source>
</evidence>
<dbReference type="RefSeq" id="WP_187792180.1">
    <property type="nucleotide sequence ID" value="NZ_JACOQL010000001.1"/>
</dbReference>
<dbReference type="Proteomes" id="UP000608594">
    <property type="component" value="Unassembled WGS sequence"/>
</dbReference>
<dbReference type="NCBIfam" id="TIGR03414">
    <property type="entry name" value="ABC_choline_bnd"/>
    <property type="match status" value="1"/>
</dbReference>
<evidence type="ECO:0000313" key="4">
    <source>
        <dbReference type="Proteomes" id="UP000608594"/>
    </source>
</evidence>
<keyword evidence="1" id="KW-0732">Signal</keyword>
<evidence type="ECO:0000259" key="2">
    <source>
        <dbReference type="Pfam" id="PF04069"/>
    </source>
</evidence>
<dbReference type="GO" id="GO:0042597">
    <property type="term" value="C:periplasmic space"/>
    <property type="evidence" value="ECO:0007669"/>
    <property type="project" value="InterPro"/>
</dbReference>